<sequence length="142" mass="16465">MRLTQFREHLRPLQNIAEIAQETMLRALFSNFWRSLASKGLKSPGRFHGPKARNFLSSCRVWYIGLEIAFSSFMYIFCSEQWNCVISIIEGTCQMGVLLHAKFNGYDVPGPFLVWCRLRHQTVAQNYEVSFKITLLLLRNGT</sequence>
<evidence type="ECO:0000313" key="2">
    <source>
        <dbReference type="Proteomes" id="UP000499080"/>
    </source>
</evidence>
<gene>
    <name evidence="1" type="ORF">AVEN_38059_1</name>
</gene>
<dbReference type="EMBL" id="BGPR01003055">
    <property type="protein sequence ID" value="GBM83069.1"/>
    <property type="molecule type" value="Genomic_DNA"/>
</dbReference>
<dbReference type="Proteomes" id="UP000499080">
    <property type="component" value="Unassembled WGS sequence"/>
</dbReference>
<organism evidence="1 2">
    <name type="scientific">Araneus ventricosus</name>
    <name type="common">Orbweaver spider</name>
    <name type="synonym">Epeira ventricosa</name>
    <dbReference type="NCBI Taxonomy" id="182803"/>
    <lineage>
        <taxon>Eukaryota</taxon>
        <taxon>Metazoa</taxon>
        <taxon>Ecdysozoa</taxon>
        <taxon>Arthropoda</taxon>
        <taxon>Chelicerata</taxon>
        <taxon>Arachnida</taxon>
        <taxon>Araneae</taxon>
        <taxon>Araneomorphae</taxon>
        <taxon>Entelegynae</taxon>
        <taxon>Araneoidea</taxon>
        <taxon>Araneidae</taxon>
        <taxon>Araneus</taxon>
    </lineage>
</organism>
<comment type="caution">
    <text evidence="1">The sequence shown here is derived from an EMBL/GenBank/DDBJ whole genome shotgun (WGS) entry which is preliminary data.</text>
</comment>
<dbReference type="AlphaFoldDB" id="A0A4Y2J0I2"/>
<keyword evidence="2" id="KW-1185">Reference proteome</keyword>
<reference evidence="1 2" key="1">
    <citation type="journal article" date="2019" name="Sci. Rep.">
        <title>Orb-weaving spider Araneus ventricosus genome elucidates the spidroin gene catalogue.</title>
        <authorList>
            <person name="Kono N."/>
            <person name="Nakamura H."/>
            <person name="Ohtoshi R."/>
            <person name="Moran D.A.P."/>
            <person name="Shinohara A."/>
            <person name="Yoshida Y."/>
            <person name="Fujiwara M."/>
            <person name="Mori M."/>
            <person name="Tomita M."/>
            <person name="Arakawa K."/>
        </authorList>
    </citation>
    <scope>NUCLEOTIDE SEQUENCE [LARGE SCALE GENOMIC DNA]</scope>
</reference>
<evidence type="ECO:0000313" key="1">
    <source>
        <dbReference type="EMBL" id="GBM83069.1"/>
    </source>
</evidence>
<accession>A0A4Y2J0I2</accession>
<protein>
    <submittedName>
        <fullName evidence="1">Uncharacterized protein</fullName>
    </submittedName>
</protein>
<proteinExistence type="predicted"/>
<name>A0A4Y2J0I2_ARAVE</name>